<keyword evidence="2" id="KW-1185">Reference proteome</keyword>
<dbReference type="AlphaFoldDB" id="A0AAV4QPH7"/>
<proteinExistence type="predicted"/>
<name>A0AAV4QPH7_9ARAC</name>
<evidence type="ECO:0000313" key="2">
    <source>
        <dbReference type="Proteomes" id="UP001054837"/>
    </source>
</evidence>
<evidence type="ECO:0000313" key="1">
    <source>
        <dbReference type="EMBL" id="GIY10296.1"/>
    </source>
</evidence>
<organism evidence="1 2">
    <name type="scientific">Caerostris darwini</name>
    <dbReference type="NCBI Taxonomy" id="1538125"/>
    <lineage>
        <taxon>Eukaryota</taxon>
        <taxon>Metazoa</taxon>
        <taxon>Ecdysozoa</taxon>
        <taxon>Arthropoda</taxon>
        <taxon>Chelicerata</taxon>
        <taxon>Arachnida</taxon>
        <taxon>Araneae</taxon>
        <taxon>Araneomorphae</taxon>
        <taxon>Entelegynae</taxon>
        <taxon>Araneoidea</taxon>
        <taxon>Araneidae</taxon>
        <taxon>Caerostris</taxon>
    </lineage>
</organism>
<sequence>MPKSIGGRDQFGSNTLDIRSWGVQLKSEKPNEQKVSILKELVRLINIRAGPLGRRTWGTQSQKPIEQNIYIKSFGGLKAIWWLMN</sequence>
<dbReference type="EMBL" id="BPLQ01004733">
    <property type="protein sequence ID" value="GIY10296.1"/>
    <property type="molecule type" value="Genomic_DNA"/>
</dbReference>
<comment type="caution">
    <text evidence="1">The sequence shown here is derived from an EMBL/GenBank/DDBJ whole genome shotgun (WGS) entry which is preliminary data.</text>
</comment>
<accession>A0AAV4QPH7</accession>
<protein>
    <submittedName>
        <fullName evidence="1">Uncharacterized protein</fullName>
    </submittedName>
</protein>
<dbReference type="Proteomes" id="UP001054837">
    <property type="component" value="Unassembled WGS sequence"/>
</dbReference>
<gene>
    <name evidence="1" type="ORF">CDAR_395911</name>
</gene>
<reference evidence="1 2" key="1">
    <citation type="submission" date="2021-06" db="EMBL/GenBank/DDBJ databases">
        <title>Caerostris darwini draft genome.</title>
        <authorList>
            <person name="Kono N."/>
            <person name="Arakawa K."/>
        </authorList>
    </citation>
    <scope>NUCLEOTIDE SEQUENCE [LARGE SCALE GENOMIC DNA]</scope>
</reference>